<evidence type="ECO:0000313" key="2">
    <source>
        <dbReference type="Proteomes" id="UP001140091"/>
    </source>
</evidence>
<name>A0A9W8JRZ0_9AGAR</name>
<keyword evidence="2" id="KW-1185">Reference proteome</keyword>
<accession>A0A9W8JRZ0</accession>
<dbReference type="EMBL" id="JANBPK010000304">
    <property type="protein sequence ID" value="KAJ2935838.1"/>
    <property type="molecule type" value="Genomic_DNA"/>
</dbReference>
<reference evidence="1" key="1">
    <citation type="submission" date="2022-06" db="EMBL/GenBank/DDBJ databases">
        <title>Genome Sequence of Candolleomyces eurysporus.</title>
        <authorList>
            <person name="Buettner E."/>
        </authorList>
    </citation>
    <scope>NUCLEOTIDE SEQUENCE</scope>
    <source>
        <strain evidence="1">VTCC 930004</strain>
    </source>
</reference>
<proteinExistence type="predicted"/>
<organism evidence="1 2">
    <name type="scientific">Candolleomyces eurysporus</name>
    <dbReference type="NCBI Taxonomy" id="2828524"/>
    <lineage>
        <taxon>Eukaryota</taxon>
        <taxon>Fungi</taxon>
        <taxon>Dikarya</taxon>
        <taxon>Basidiomycota</taxon>
        <taxon>Agaricomycotina</taxon>
        <taxon>Agaricomycetes</taxon>
        <taxon>Agaricomycetidae</taxon>
        <taxon>Agaricales</taxon>
        <taxon>Agaricineae</taxon>
        <taxon>Psathyrellaceae</taxon>
        <taxon>Candolleomyces</taxon>
    </lineage>
</organism>
<evidence type="ECO:0000313" key="1">
    <source>
        <dbReference type="EMBL" id="KAJ2935838.1"/>
    </source>
</evidence>
<dbReference type="OrthoDB" id="10347267at2759"/>
<dbReference type="Proteomes" id="UP001140091">
    <property type="component" value="Unassembled WGS sequence"/>
</dbReference>
<comment type="caution">
    <text evidence="1">The sequence shown here is derived from an EMBL/GenBank/DDBJ whole genome shotgun (WGS) entry which is preliminary data.</text>
</comment>
<dbReference type="AlphaFoldDB" id="A0A9W8JRZ0"/>
<protein>
    <submittedName>
        <fullName evidence="1">Uncharacterized protein</fullName>
    </submittedName>
</protein>
<feature type="non-terminal residue" evidence="1">
    <location>
        <position position="1"/>
    </location>
</feature>
<sequence length="335" mass="38007">MEEILLLRNKGKASWEFSVKHLSRLGKLLHFMLPSDTRRYYGRFLLKEGLLYTLFGSVLSLMPVHQADACWTDVVGAIQLVSRFVLEAGRYSANPISKMAAAVSGGVVPLLLGAIVHLDPSTTAYGAALSLLGLIDPYFLYRQVWEAARLYFPECWIDILIRPRFEELPAKAQQSWRSFQLSYHHATRYHTGGRSKFLTTHGCDNVKHNQWLPRSAKADVLAFVEDFWNYRSNIVKRAEGVLEIPANSHYVSKLNIDTLPPRLTLVPAPKYTQPTCKNPVFNSRMKTYAKKFLCKARHQLVEIRFSFGNGLNLALVDLQLTDEGAWKVNNGAFSF</sequence>
<gene>
    <name evidence="1" type="ORF">H1R20_g1256</name>
</gene>